<dbReference type="EMBL" id="AJJH01000096">
    <property type="protein sequence ID" value="EID78812.1"/>
    <property type="molecule type" value="Genomic_DNA"/>
</dbReference>
<reference evidence="2 3" key="1">
    <citation type="journal article" date="2012" name="J. Bacteriol.">
        <title>Draft genome sequence of the nitrophenol-degrading actinomycete Rhodococcus imtechensis RKJ300.</title>
        <authorList>
            <person name="Vikram S."/>
            <person name="Kumar S."/>
            <person name="Subramanian S."/>
            <person name="Raghava G.P."/>
        </authorList>
    </citation>
    <scope>NUCLEOTIDE SEQUENCE [LARGE SCALE GENOMIC DNA]</scope>
    <source>
        <strain evidence="2 3">RKJ300</strain>
    </source>
</reference>
<evidence type="ECO:0000256" key="1">
    <source>
        <dbReference type="SAM" id="SignalP"/>
    </source>
</evidence>
<gene>
    <name evidence="2" type="ORF">W59_16479</name>
</gene>
<dbReference type="Proteomes" id="UP000006447">
    <property type="component" value="Unassembled WGS sequence"/>
</dbReference>
<accession>I0WQZ6</accession>
<proteinExistence type="predicted"/>
<dbReference type="InterPro" id="IPR029058">
    <property type="entry name" value="AB_hydrolase_fold"/>
</dbReference>
<sequence length="252" mass="25903">MNGRAGAALGMGLAMSVLWAPVAAAEEVPDLPGAISVWQVPDRAGPAHITHHDAARYARQHPGSVPPGVNDFTCTPTAVHPRPVVLVDGTDSNAYSDWAALGPRLAAAGYCVFALNYGGEPGGDNYGTEDMTVSAGQLAQFVATVRDATAAPEVDLAGKCEQIRIRSGSVGGLGADSCAVRLHCGVDGDPLGRDVLRRSGEPGWLVCACQEQVCVPSSHTDCGVDESAVEEQVAEEVSAAGAVATEQSSQEK</sequence>
<feature type="signal peptide" evidence="1">
    <location>
        <begin position="1"/>
        <end position="25"/>
    </location>
</feature>
<dbReference type="Gene3D" id="3.40.50.1820">
    <property type="entry name" value="alpha/beta hydrolase"/>
    <property type="match status" value="1"/>
</dbReference>
<name>I0WQZ6_RHOOP</name>
<evidence type="ECO:0000313" key="2">
    <source>
        <dbReference type="EMBL" id="EID78812.1"/>
    </source>
</evidence>
<dbReference type="AlphaFoldDB" id="I0WQZ6"/>
<dbReference type="SUPFAM" id="SSF53474">
    <property type="entry name" value="alpha/beta-Hydrolases"/>
    <property type="match status" value="1"/>
</dbReference>
<evidence type="ECO:0000313" key="3">
    <source>
        <dbReference type="Proteomes" id="UP000006447"/>
    </source>
</evidence>
<organism evidence="2 3">
    <name type="scientific">Rhodococcus opacus RKJ300 = JCM 13270</name>
    <dbReference type="NCBI Taxonomy" id="1165867"/>
    <lineage>
        <taxon>Bacteria</taxon>
        <taxon>Bacillati</taxon>
        <taxon>Actinomycetota</taxon>
        <taxon>Actinomycetes</taxon>
        <taxon>Mycobacteriales</taxon>
        <taxon>Nocardiaceae</taxon>
        <taxon>Rhodococcus</taxon>
    </lineage>
</organism>
<protein>
    <submittedName>
        <fullName evidence="2">Lipase</fullName>
    </submittedName>
</protein>
<feature type="chain" id="PRO_5039262692" evidence="1">
    <location>
        <begin position="26"/>
        <end position="252"/>
    </location>
</feature>
<comment type="caution">
    <text evidence="2">The sequence shown here is derived from an EMBL/GenBank/DDBJ whole genome shotgun (WGS) entry which is preliminary data.</text>
</comment>
<keyword evidence="1" id="KW-0732">Signal</keyword>